<keyword evidence="3" id="KW-1185">Reference proteome</keyword>
<evidence type="ECO:0000313" key="2">
    <source>
        <dbReference type="EMBL" id="MDN0024757.1"/>
    </source>
</evidence>
<dbReference type="Proteomes" id="UP001168478">
    <property type="component" value="Unassembled WGS sequence"/>
</dbReference>
<reference evidence="2" key="1">
    <citation type="submission" date="2023-06" db="EMBL/GenBank/DDBJ databases">
        <authorList>
            <person name="Zeman M."/>
            <person name="Kubasova T."/>
            <person name="Jahodarova E."/>
            <person name="Nykrynova M."/>
            <person name="Rychlik I."/>
        </authorList>
    </citation>
    <scope>NUCLEOTIDE SEQUENCE</scope>
    <source>
        <strain evidence="2">ET15</strain>
        <strain evidence="1">ET37</strain>
    </source>
</reference>
<dbReference type="Proteomes" id="UP001167831">
    <property type="component" value="Unassembled WGS sequence"/>
</dbReference>
<protein>
    <submittedName>
        <fullName evidence="2">Uncharacterized protein</fullName>
    </submittedName>
</protein>
<organism evidence="2 4">
    <name type="scientific">Leyella lascolaii</name>
    <dbReference type="NCBI Taxonomy" id="1776379"/>
    <lineage>
        <taxon>Bacteria</taxon>
        <taxon>Pseudomonadati</taxon>
        <taxon>Bacteroidota</taxon>
        <taxon>Bacteroidia</taxon>
        <taxon>Bacteroidales</taxon>
        <taxon>Prevotellaceae</taxon>
        <taxon>Leyella</taxon>
    </lineage>
</organism>
<reference evidence="2" key="2">
    <citation type="submission" date="2023-08" db="EMBL/GenBank/DDBJ databases">
        <title>Identification and characterization of horizontal gene transfer across gut microbiota members of farm animals based on homology search.</title>
        <authorList>
            <person name="Schwarzerova J."/>
            <person name="Nykrynova M."/>
            <person name="Jureckova K."/>
            <person name="Cejkova D."/>
            <person name="Rychlik I."/>
        </authorList>
    </citation>
    <scope>NUCLEOTIDE SEQUENCE</scope>
    <source>
        <strain evidence="2">ET15</strain>
        <strain evidence="1">ET37</strain>
    </source>
</reference>
<comment type="caution">
    <text evidence="2">The sequence shown here is derived from an EMBL/GenBank/DDBJ whole genome shotgun (WGS) entry which is preliminary data.</text>
</comment>
<gene>
    <name evidence="1" type="ORF">QVN81_10225</name>
    <name evidence="2" type="ORF">QVN84_04360</name>
</gene>
<name>A0AAW7JIL3_9BACT</name>
<dbReference type="AlphaFoldDB" id="A0AAW7JIL3"/>
<evidence type="ECO:0000313" key="3">
    <source>
        <dbReference type="Proteomes" id="UP001167831"/>
    </source>
</evidence>
<dbReference type="EMBL" id="JAUEIF010000002">
    <property type="protein sequence ID" value="MDN0024757.1"/>
    <property type="molecule type" value="Genomic_DNA"/>
</dbReference>
<evidence type="ECO:0000313" key="4">
    <source>
        <dbReference type="Proteomes" id="UP001168478"/>
    </source>
</evidence>
<sequence>MDKPPVYPGGLGEMDKFIRNNLKFPSKAWITWKKRGLAKTSYTSTGIGTCIVRKDGKAILVKRTDALCPDLQDELARVVSIMPRWKPAELNGQVVDVMFSISSNLLDPTLVVPYSAVPMVKENRKLVRLIDRRYDYGMDKNLADSVANRLLSTHMEGWSDIESALCGARLLAALGRYEDAVSMLKETLDVYHTYGFRETPNPETGRYMLDSYYTKDCYDPVIELEASVTLAAISCMSGEKDSARIACDSALELIDIFLVEGMGEAEMSMQEIQMRSELLREKAEIVDHASTPGISLNSSDRYDIEREMILGDRNREIDKRIEEGKISNARIIQITNQLEDMFKERQEKTANRNMVRLYQLRAMLIGMRDGVEKEKEYIRSLADGVSVGQKLSGRIEKWSGHFDLPICDRTDFLESIVLYAPLNTSGIKSETERAKVKTFYDMRHRIDDVYPLGWLCK</sequence>
<dbReference type="EMBL" id="JAUEIE010000011">
    <property type="protein sequence ID" value="MDN0023394.1"/>
    <property type="molecule type" value="Genomic_DNA"/>
</dbReference>
<proteinExistence type="predicted"/>
<evidence type="ECO:0000313" key="1">
    <source>
        <dbReference type="EMBL" id="MDN0023394.1"/>
    </source>
</evidence>
<dbReference type="RefSeq" id="WP_289825818.1">
    <property type="nucleotide sequence ID" value="NZ_JAUEIE010000011.1"/>
</dbReference>
<accession>A0AAW7JIL3</accession>